<evidence type="ECO:0000256" key="1">
    <source>
        <dbReference type="ARBA" id="ARBA00007613"/>
    </source>
</evidence>
<keyword evidence="6" id="KW-0998">Cell outer membrane</keyword>
<feature type="signal peptide" evidence="8">
    <location>
        <begin position="1"/>
        <end position="26"/>
    </location>
</feature>
<dbReference type="Gene3D" id="1.20.1600.10">
    <property type="entry name" value="Outer membrane efflux proteins (OEP)"/>
    <property type="match status" value="1"/>
</dbReference>
<comment type="subcellular location">
    <subcellularLocation>
        <location evidence="8">Cell outer membrane</location>
        <topology evidence="8">Lipid-anchor</topology>
    </subcellularLocation>
</comment>
<evidence type="ECO:0000256" key="6">
    <source>
        <dbReference type="ARBA" id="ARBA00023237"/>
    </source>
</evidence>
<dbReference type="Pfam" id="PF02321">
    <property type="entry name" value="OEP"/>
    <property type="match status" value="2"/>
</dbReference>
<dbReference type="GO" id="GO:0015562">
    <property type="term" value="F:efflux transmembrane transporter activity"/>
    <property type="evidence" value="ECO:0007669"/>
    <property type="project" value="InterPro"/>
</dbReference>
<keyword evidence="3 8" id="KW-0812">Transmembrane</keyword>
<dbReference type="NCBIfam" id="TIGR01845">
    <property type="entry name" value="outer_NodT"/>
    <property type="match status" value="1"/>
</dbReference>
<dbReference type="PROSITE" id="PS51257">
    <property type="entry name" value="PROKAR_LIPOPROTEIN"/>
    <property type="match status" value="1"/>
</dbReference>
<proteinExistence type="inferred from homology"/>
<evidence type="ECO:0000256" key="7">
    <source>
        <dbReference type="ARBA" id="ARBA00023288"/>
    </source>
</evidence>
<dbReference type="InterPro" id="IPR010131">
    <property type="entry name" value="MdtP/NodT-like"/>
</dbReference>
<evidence type="ECO:0000256" key="2">
    <source>
        <dbReference type="ARBA" id="ARBA00022452"/>
    </source>
</evidence>
<dbReference type="SUPFAM" id="SSF56954">
    <property type="entry name" value="Outer membrane efflux proteins (OEP)"/>
    <property type="match status" value="1"/>
</dbReference>
<organism evidence="9">
    <name type="scientific">Pseudomonas aeruginosa</name>
    <dbReference type="NCBI Taxonomy" id="287"/>
    <lineage>
        <taxon>Bacteria</taxon>
        <taxon>Pseudomonadati</taxon>
        <taxon>Pseudomonadota</taxon>
        <taxon>Gammaproteobacteria</taxon>
        <taxon>Pseudomonadales</taxon>
        <taxon>Pseudomonadaceae</taxon>
        <taxon>Pseudomonas</taxon>
    </lineage>
</organism>
<keyword evidence="7 8" id="KW-0449">Lipoprotein</keyword>
<evidence type="ECO:0000256" key="4">
    <source>
        <dbReference type="ARBA" id="ARBA00023136"/>
    </source>
</evidence>
<reference evidence="9" key="1">
    <citation type="submission" date="2019-09" db="EMBL/GenBank/DDBJ databases">
        <authorList>
            <person name="Gross C."/>
            <person name="Bohn E."/>
        </authorList>
    </citation>
    <scope>NUCLEOTIDE SEQUENCE</scope>
    <source>
        <strain evidence="9">ID40</strain>
    </source>
</reference>
<keyword evidence="5 8" id="KW-0564">Palmitate</keyword>
<dbReference type="EMBL" id="LR700248">
    <property type="protein sequence ID" value="VVH83978.1"/>
    <property type="molecule type" value="Genomic_DNA"/>
</dbReference>
<evidence type="ECO:0000256" key="8">
    <source>
        <dbReference type="RuleBase" id="RU362097"/>
    </source>
</evidence>
<name>A0A5E5R8C4_PSEAI</name>
<dbReference type="AlphaFoldDB" id="A0A5E5R8C4"/>
<keyword evidence="4 8" id="KW-0472">Membrane</keyword>
<dbReference type="GO" id="GO:0009279">
    <property type="term" value="C:cell outer membrane"/>
    <property type="evidence" value="ECO:0007669"/>
    <property type="project" value="UniProtKB-SubCell"/>
</dbReference>
<keyword evidence="8" id="KW-0732">Signal</keyword>
<dbReference type="InterPro" id="IPR003423">
    <property type="entry name" value="OMP_efflux"/>
</dbReference>
<protein>
    <submittedName>
        <fullName evidence="9">Outer membrane protein OprM</fullName>
    </submittedName>
</protein>
<comment type="similarity">
    <text evidence="1 8">Belongs to the outer membrane factor (OMF) (TC 1.B.17) family.</text>
</comment>
<evidence type="ECO:0000256" key="5">
    <source>
        <dbReference type="ARBA" id="ARBA00023139"/>
    </source>
</evidence>
<dbReference type="PANTHER" id="PTHR30203">
    <property type="entry name" value="OUTER MEMBRANE CATION EFFLUX PROTEIN"/>
    <property type="match status" value="1"/>
</dbReference>
<sequence length="539" mass="57649">MKPYLRSSLSALILLGGCAAVGPDYAPPSASAPASFGAMPAGIDGSGVEIEWWRGFDEPALESLIQRALAANLDIALAGARLDEAKALLRENREEFLPRGGPAFDYQARRRGEVETPAGQQRDIETYRGALDASWEIDLFGRVRRSVEAAEAQAGSREALLRNVQASVAATVAMTWFQLQGIEAELAVVHDIAGNQRDSLEMVERLVSAGSAHEFDRLRAEALLHNVEAAVPDLERRRAATRNALAVLLAEAPQAFSPPVARASGERLTLRTLGVGDPAGLLARRADIAAAERNLAAATARIGVETAGLYPQVEVRGSIGLVAGNLDALDESGTSFNVLNPVIRWALLDRGRVRARIAASEARAQEALILYDRTVLRALQETDDAFNGYGAAADRLRLRLLEATANREAARLARERFVQGDGEYLDVLEAERSDYLSRRALSIARTEQRLAVVGIYKALGGAGKPARGRGAVAWLPTIPLQAWHGSATVAPDQPPAVSGRRPSLDCLGRGPCGASSGYLANPGNTDCLARIARPCPPYR</sequence>
<feature type="chain" id="PRO_5035981664" evidence="8">
    <location>
        <begin position="27"/>
        <end position="539"/>
    </location>
</feature>
<dbReference type="PANTHER" id="PTHR30203:SF25">
    <property type="entry name" value="OUTER MEMBRANE PROTEIN-RELATED"/>
    <property type="match status" value="1"/>
</dbReference>
<dbReference type="Gene3D" id="2.20.200.10">
    <property type="entry name" value="Outer membrane efflux proteins (OEP)"/>
    <property type="match status" value="1"/>
</dbReference>
<accession>A0A5E5R8C4</accession>
<gene>
    <name evidence="9" type="primary">oprM_3</name>
    <name evidence="9" type="ORF">TUEID40_05175</name>
</gene>
<evidence type="ECO:0000256" key="3">
    <source>
        <dbReference type="ARBA" id="ARBA00022692"/>
    </source>
</evidence>
<evidence type="ECO:0000313" key="9">
    <source>
        <dbReference type="EMBL" id="VVH83978.1"/>
    </source>
</evidence>
<keyword evidence="2 8" id="KW-1134">Transmembrane beta strand</keyword>